<reference evidence="13" key="1">
    <citation type="journal article" date="2014" name="Int. J. Syst. Evol. Microbiol.">
        <title>Complete genome sequence of Corynebacterium casei LMG S-19264T (=DSM 44701T), isolated from a smear-ripened cheese.</title>
        <authorList>
            <consortium name="US DOE Joint Genome Institute (JGI-PGF)"/>
            <person name="Walter F."/>
            <person name="Albersmeier A."/>
            <person name="Kalinowski J."/>
            <person name="Ruckert C."/>
        </authorList>
    </citation>
    <scope>NUCLEOTIDE SEQUENCE</scope>
    <source>
        <strain evidence="13">KCTC 42097</strain>
    </source>
</reference>
<dbReference type="InterPro" id="IPR010128">
    <property type="entry name" value="ATPase_T1SS_PrtD-like"/>
</dbReference>
<dbReference type="Gene3D" id="3.40.50.300">
    <property type="entry name" value="P-loop containing nucleotide triphosphate hydrolases"/>
    <property type="match status" value="1"/>
</dbReference>
<evidence type="ECO:0000256" key="5">
    <source>
        <dbReference type="ARBA" id="ARBA00022692"/>
    </source>
</evidence>
<comment type="subcellular location">
    <subcellularLocation>
        <location evidence="1">Cell membrane</location>
        <topology evidence="1">Multi-pass membrane protein</topology>
    </subcellularLocation>
</comment>
<evidence type="ECO:0000256" key="4">
    <source>
        <dbReference type="ARBA" id="ARBA00022475"/>
    </source>
</evidence>
<dbReference type="Proteomes" id="UP000641137">
    <property type="component" value="Unassembled WGS sequence"/>
</dbReference>
<sequence length="571" mass="61428">MRPPQSPSRRSPISECLRSVRSAFVGVAALSGITNLLMLTGPIFMLQIYDRVLASRSVPTLVALSLLTLGLYVYLGILEMLRGRILTRIGNSLQENLNDTTFKATMELPLSGHPELSGAQPVRDLDQLRQFMAGPGPVAIFDMPWLPIYLLIVFSFHILLGWLAVAGAAVLCCITLLSERVLRDKLKKLTALSGDRATFLEAGRRNIETLRSMGMLGALGARWNGVNDKFLVEQEATNDLTATFSSVTKVFRLALQSGVLALGAWLAIRQEVSPGIMIAASILTARALAPIEMAIGQWRNFLGARQAHERLDKVLTLFANSRPPFALPRPARQLDVEHMCTGMPGTQFMTLQNITFSLGAGNGLGIIGPSGSGKSTLARALVGIWPVKRGAIRLDGAELEQWDPELLGPSIGYLAQGVELFDGTIAENISRFRTDASMNAIIEAAQKAGVHELVLSMPNGYDTPIGTGGSMLSAGQRQRIGLARALYGNPFLIVLDEPNSNLDAEGEQALSEAILSAREGGAIVIVIAHRPSALGAVNNVLVIVGGQQTTFGPRDEVLRQTTVQPTTETVQ</sequence>
<keyword evidence="8 10" id="KW-1133">Transmembrane helix</keyword>
<dbReference type="PROSITE" id="PS00211">
    <property type="entry name" value="ABC_TRANSPORTER_1"/>
    <property type="match status" value="1"/>
</dbReference>
<dbReference type="Pfam" id="PF00005">
    <property type="entry name" value="ABC_tran"/>
    <property type="match status" value="1"/>
</dbReference>
<evidence type="ECO:0000313" key="14">
    <source>
        <dbReference type="Proteomes" id="UP000641137"/>
    </source>
</evidence>
<dbReference type="InterPro" id="IPR036640">
    <property type="entry name" value="ABC1_TM_sf"/>
</dbReference>
<reference evidence="13" key="2">
    <citation type="submission" date="2020-09" db="EMBL/GenBank/DDBJ databases">
        <authorList>
            <person name="Sun Q."/>
            <person name="Kim S."/>
        </authorList>
    </citation>
    <scope>NUCLEOTIDE SEQUENCE</scope>
    <source>
        <strain evidence="13">KCTC 42097</strain>
    </source>
</reference>
<keyword evidence="5 10" id="KW-0812">Transmembrane</keyword>
<evidence type="ECO:0000256" key="6">
    <source>
        <dbReference type="ARBA" id="ARBA00022741"/>
    </source>
</evidence>
<dbReference type="InterPro" id="IPR011527">
    <property type="entry name" value="ABC1_TM_dom"/>
</dbReference>
<dbReference type="NCBIfam" id="TIGR01842">
    <property type="entry name" value="type_I_sec_PrtD"/>
    <property type="match status" value="1"/>
</dbReference>
<dbReference type="CDD" id="cd18586">
    <property type="entry name" value="ABC_6TM_PrtD_like"/>
    <property type="match status" value="1"/>
</dbReference>
<dbReference type="InterPro" id="IPR003439">
    <property type="entry name" value="ABC_transporter-like_ATP-bd"/>
</dbReference>
<gene>
    <name evidence="13" type="ORF">GCM10010136_15740</name>
</gene>
<feature type="transmembrane region" description="Helical" evidence="10">
    <location>
        <begin position="58"/>
        <end position="77"/>
    </location>
</feature>
<dbReference type="PROSITE" id="PS50929">
    <property type="entry name" value="ABC_TM1F"/>
    <property type="match status" value="1"/>
</dbReference>
<feature type="transmembrane region" description="Helical" evidence="10">
    <location>
        <begin position="148"/>
        <end position="177"/>
    </location>
</feature>
<protein>
    <submittedName>
        <fullName evidence="13">Type I secretion protein</fullName>
    </submittedName>
</protein>
<keyword evidence="9 10" id="KW-0472">Membrane</keyword>
<dbReference type="RefSeq" id="WP_189489433.1">
    <property type="nucleotide sequence ID" value="NZ_BMZO01000004.1"/>
</dbReference>
<evidence type="ECO:0000256" key="2">
    <source>
        <dbReference type="ARBA" id="ARBA00005417"/>
    </source>
</evidence>
<dbReference type="PANTHER" id="PTHR43394:SF1">
    <property type="entry name" value="ATP-BINDING CASSETTE SUB-FAMILY B MEMBER 10, MITOCHONDRIAL"/>
    <property type="match status" value="1"/>
</dbReference>
<dbReference type="FunFam" id="3.40.50.300:FF:001444">
    <property type="entry name" value="ABC transporter ATP-binding protein"/>
    <property type="match status" value="1"/>
</dbReference>
<keyword evidence="3" id="KW-0813">Transport</keyword>
<dbReference type="InterPro" id="IPR017871">
    <property type="entry name" value="ABC_transporter-like_CS"/>
</dbReference>
<proteinExistence type="inferred from homology"/>
<keyword evidence="4" id="KW-1003">Cell membrane</keyword>
<keyword evidence="7" id="KW-0067">ATP-binding</keyword>
<keyword evidence="6" id="KW-0547">Nucleotide-binding</keyword>
<dbReference type="SUPFAM" id="SSF52540">
    <property type="entry name" value="P-loop containing nucleoside triphosphate hydrolases"/>
    <property type="match status" value="1"/>
</dbReference>
<dbReference type="InterPro" id="IPR039421">
    <property type="entry name" value="Type_1_exporter"/>
</dbReference>
<dbReference type="InterPro" id="IPR027417">
    <property type="entry name" value="P-loop_NTPase"/>
</dbReference>
<dbReference type="Gene3D" id="1.20.1560.10">
    <property type="entry name" value="ABC transporter type 1, transmembrane domain"/>
    <property type="match status" value="1"/>
</dbReference>
<evidence type="ECO:0000259" key="12">
    <source>
        <dbReference type="PROSITE" id="PS50929"/>
    </source>
</evidence>
<dbReference type="GO" id="GO:0016887">
    <property type="term" value="F:ATP hydrolysis activity"/>
    <property type="evidence" value="ECO:0007669"/>
    <property type="project" value="InterPro"/>
</dbReference>
<evidence type="ECO:0000313" key="13">
    <source>
        <dbReference type="EMBL" id="GHC69667.1"/>
    </source>
</evidence>
<feature type="domain" description="ABC transmembrane type-1" evidence="12">
    <location>
        <begin position="25"/>
        <end position="303"/>
    </location>
</feature>
<accession>A0A8J3DP28</accession>
<evidence type="ECO:0000256" key="3">
    <source>
        <dbReference type="ARBA" id="ARBA00022448"/>
    </source>
</evidence>
<evidence type="ECO:0000259" key="11">
    <source>
        <dbReference type="PROSITE" id="PS50893"/>
    </source>
</evidence>
<dbReference type="InterPro" id="IPR003593">
    <property type="entry name" value="AAA+_ATPase"/>
</dbReference>
<dbReference type="GO" id="GO:0005524">
    <property type="term" value="F:ATP binding"/>
    <property type="evidence" value="ECO:0007669"/>
    <property type="project" value="UniProtKB-KW"/>
</dbReference>
<dbReference type="SMART" id="SM00382">
    <property type="entry name" value="AAA"/>
    <property type="match status" value="1"/>
</dbReference>
<comment type="similarity">
    <text evidence="2">Belongs to the ABC transporter superfamily.</text>
</comment>
<evidence type="ECO:0000256" key="10">
    <source>
        <dbReference type="SAM" id="Phobius"/>
    </source>
</evidence>
<feature type="domain" description="ABC transporter" evidence="11">
    <location>
        <begin position="331"/>
        <end position="570"/>
    </location>
</feature>
<evidence type="ECO:0000256" key="1">
    <source>
        <dbReference type="ARBA" id="ARBA00004651"/>
    </source>
</evidence>
<dbReference type="PANTHER" id="PTHR43394">
    <property type="entry name" value="ATP-DEPENDENT PERMEASE MDL1, MITOCHONDRIAL"/>
    <property type="match status" value="1"/>
</dbReference>
<dbReference type="AlphaFoldDB" id="A0A8J3DP28"/>
<evidence type="ECO:0000256" key="7">
    <source>
        <dbReference type="ARBA" id="ARBA00022840"/>
    </source>
</evidence>
<dbReference type="GO" id="GO:0030253">
    <property type="term" value="P:protein secretion by the type I secretion system"/>
    <property type="evidence" value="ECO:0007669"/>
    <property type="project" value="InterPro"/>
</dbReference>
<dbReference type="InterPro" id="IPR047957">
    <property type="entry name" value="ABC_AprD-like_6TM"/>
</dbReference>
<dbReference type="Pfam" id="PF00664">
    <property type="entry name" value="ABC_membrane"/>
    <property type="match status" value="1"/>
</dbReference>
<organism evidence="13 14">
    <name type="scientific">Limoniibacter endophyticus</name>
    <dbReference type="NCBI Taxonomy" id="1565040"/>
    <lineage>
        <taxon>Bacteria</taxon>
        <taxon>Pseudomonadati</taxon>
        <taxon>Pseudomonadota</taxon>
        <taxon>Alphaproteobacteria</taxon>
        <taxon>Hyphomicrobiales</taxon>
        <taxon>Bartonellaceae</taxon>
        <taxon>Limoniibacter</taxon>
    </lineage>
</organism>
<dbReference type="GO" id="GO:0030256">
    <property type="term" value="C:type I protein secretion system complex"/>
    <property type="evidence" value="ECO:0007669"/>
    <property type="project" value="InterPro"/>
</dbReference>
<keyword evidence="14" id="KW-1185">Reference proteome</keyword>
<comment type="caution">
    <text evidence="13">The sequence shown here is derived from an EMBL/GenBank/DDBJ whole genome shotgun (WGS) entry which is preliminary data.</text>
</comment>
<evidence type="ECO:0000256" key="9">
    <source>
        <dbReference type="ARBA" id="ARBA00023136"/>
    </source>
</evidence>
<evidence type="ECO:0000256" key="8">
    <source>
        <dbReference type="ARBA" id="ARBA00022989"/>
    </source>
</evidence>
<dbReference type="SUPFAM" id="SSF90123">
    <property type="entry name" value="ABC transporter transmembrane region"/>
    <property type="match status" value="1"/>
</dbReference>
<dbReference type="PROSITE" id="PS50893">
    <property type="entry name" value="ABC_TRANSPORTER_2"/>
    <property type="match status" value="1"/>
</dbReference>
<feature type="transmembrane region" description="Helical" evidence="10">
    <location>
        <begin position="20"/>
        <end position="46"/>
    </location>
</feature>
<dbReference type="GO" id="GO:0015421">
    <property type="term" value="F:ABC-type oligopeptide transporter activity"/>
    <property type="evidence" value="ECO:0007669"/>
    <property type="project" value="TreeGrafter"/>
</dbReference>
<name>A0A8J3DP28_9HYPH</name>
<dbReference type="EMBL" id="BMZO01000004">
    <property type="protein sequence ID" value="GHC69667.1"/>
    <property type="molecule type" value="Genomic_DNA"/>
</dbReference>
<dbReference type="GO" id="GO:0005886">
    <property type="term" value="C:plasma membrane"/>
    <property type="evidence" value="ECO:0007669"/>
    <property type="project" value="UniProtKB-SubCell"/>
</dbReference>